<dbReference type="InterPro" id="IPR013520">
    <property type="entry name" value="Ribonucl_H"/>
</dbReference>
<accession>A0A9X3LKT8</accession>
<keyword evidence="4" id="KW-1185">Reference proteome</keyword>
<dbReference type="AlphaFoldDB" id="A0A9X3LKT8"/>
<keyword evidence="1 3" id="KW-0378">Hydrolase</keyword>
<dbReference type="Gene3D" id="3.30.420.10">
    <property type="entry name" value="Ribonuclease H-like superfamily/Ribonuclease H"/>
    <property type="match status" value="1"/>
</dbReference>
<organism evidence="3 4">
    <name type="scientific">Corynebacterium evansiae</name>
    <dbReference type="NCBI Taxonomy" id="2913499"/>
    <lineage>
        <taxon>Bacteria</taxon>
        <taxon>Bacillati</taxon>
        <taxon>Actinomycetota</taxon>
        <taxon>Actinomycetes</taxon>
        <taxon>Mycobacteriales</taxon>
        <taxon>Corynebacteriaceae</taxon>
        <taxon>Corynebacterium</taxon>
    </lineage>
</organism>
<dbReference type="Proteomes" id="UP001146469">
    <property type="component" value="Unassembled WGS sequence"/>
</dbReference>
<dbReference type="InterPro" id="IPR036397">
    <property type="entry name" value="RNaseH_sf"/>
</dbReference>
<evidence type="ECO:0000313" key="3">
    <source>
        <dbReference type="EMBL" id="MCZ9289992.1"/>
    </source>
</evidence>
<dbReference type="GO" id="GO:0008408">
    <property type="term" value="F:3'-5' exonuclease activity"/>
    <property type="evidence" value="ECO:0007669"/>
    <property type="project" value="TreeGrafter"/>
</dbReference>
<feature type="domain" description="Exonuclease" evidence="2">
    <location>
        <begin position="30"/>
        <end position="212"/>
    </location>
</feature>
<dbReference type="GO" id="GO:0005829">
    <property type="term" value="C:cytosol"/>
    <property type="evidence" value="ECO:0007669"/>
    <property type="project" value="TreeGrafter"/>
</dbReference>
<dbReference type="RefSeq" id="WP_237744758.1">
    <property type="nucleotide sequence ID" value="NZ_JAKMUT010000006.1"/>
</dbReference>
<keyword evidence="1 3" id="KW-0269">Exonuclease</keyword>
<dbReference type="GO" id="GO:0003887">
    <property type="term" value="F:DNA-directed DNA polymerase activity"/>
    <property type="evidence" value="ECO:0007669"/>
    <property type="project" value="InterPro"/>
</dbReference>
<dbReference type="SMART" id="SM00479">
    <property type="entry name" value="EXOIII"/>
    <property type="match status" value="1"/>
</dbReference>
<keyword evidence="1 3" id="KW-0540">Nuclease</keyword>
<proteinExistence type="predicted"/>
<dbReference type="GO" id="GO:0045004">
    <property type="term" value="P:DNA replication proofreading"/>
    <property type="evidence" value="ECO:0007669"/>
    <property type="project" value="TreeGrafter"/>
</dbReference>
<dbReference type="NCBIfam" id="TIGR00573">
    <property type="entry name" value="dnaq"/>
    <property type="match status" value="1"/>
</dbReference>
<reference evidence="3" key="1">
    <citation type="submission" date="2022-02" db="EMBL/GenBank/DDBJ databases">
        <title>Corynebacterium sp. from urogenital microbiome.</title>
        <authorList>
            <person name="Cappelli E.A."/>
            <person name="Ribeiro T.G."/>
            <person name="Peixe L."/>
        </authorList>
    </citation>
    <scope>NUCLEOTIDE SEQUENCE</scope>
    <source>
        <strain evidence="3">C8Ua_174</strain>
    </source>
</reference>
<dbReference type="SUPFAM" id="SSF53098">
    <property type="entry name" value="Ribonuclease H-like"/>
    <property type="match status" value="1"/>
</dbReference>
<dbReference type="GO" id="GO:0003677">
    <property type="term" value="F:DNA binding"/>
    <property type="evidence" value="ECO:0007669"/>
    <property type="project" value="InterPro"/>
</dbReference>
<dbReference type="InterPro" id="IPR012337">
    <property type="entry name" value="RNaseH-like_sf"/>
</dbReference>
<sequence length="212" mass="23325">MSPTQPHSPDESSGLHSGKLRLDLQQTLENCIVIDIETTGLRPQDERIIEIAALRICDGELQDQFTTLLNPHRDVPQEITDLTGISDGLLADKPSFAEILPGLLAFLRDTPGLEAPRLVGHNVSFDFSFLQHEILRAQLGDVALAPDPVSPPYTPRLVCTAEASRALIPRESVGRYRLGNVASYLKVPHRPLHRAMSDALATYDVLRALSTH</sequence>
<protein>
    <submittedName>
        <fullName evidence="3">3'-5' exonuclease</fullName>
    </submittedName>
</protein>
<gene>
    <name evidence="3" type="ORF">L8V00_07225</name>
</gene>
<evidence type="ECO:0000256" key="1">
    <source>
        <dbReference type="ARBA" id="ARBA00022839"/>
    </source>
</evidence>
<dbReference type="InterPro" id="IPR006054">
    <property type="entry name" value="DnaQ"/>
</dbReference>
<comment type="caution">
    <text evidence="3">The sequence shown here is derived from an EMBL/GenBank/DDBJ whole genome shotgun (WGS) entry which is preliminary data.</text>
</comment>
<dbReference type="EMBL" id="JAKMUT010000006">
    <property type="protein sequence ID" value="MCZ9289992.1"/>
    <property type="molecule type" value="Genomic_DNA"/>
</dbReference>
<name>A0A9X3LKT8_9CORY</name>
<evidence type="ECO:0000259" key="2">
    <source>
        <dbReference type="SMART" id="SM00479"/>
    </source>
</evidence>
<evidence type="ECO:0000313" key="4">
    <source>
        <dbReference type="Proteomes" id="UP001146469"/>
    </source>
</evidence>
<dbReference type="FunFam" id="3.30.420.10:FF:000045">
    <property type="entry name" value="3'-5' exonuclease DinG"/>
    <property type="match status" value="1"/>
</dbReference>
<dbReference type="CDD" id="cd06127">
    <property type="entry name" value="DEDDh"/>
    <property type="match status" value="1"/>
</dbReference>
<dbReference type="PANTHER" id="PTHR30231">
    <property type="entry name" value="DNA POLYMERASE III SUBUNIT EPSILON"/>
    <property type="match status" value="1"/>
</dbReference>
<dbReference type="PANTHER" id="PTHR30231:SF41">
    <property type="entry name" value="DNA POLYMERASE III SUBUNIT EPSILON"/>
    <property type="match status" value="1"/>
</dbReference>
<dbReference type="Pfam" id="PF00929">
    <property type="entry name" value="RNase_T"/>
    <property type="match status" value="1"/>
</dbReference>